<evidence type="ECO:0000313" key="2">
    <source>
        <dbReference type="Proteomes" id="UP000054874"/>
    </source>
</evidence>
<sequence>MTVKEFLNQAYLLDQRIKSDTLECEELRLMAETISSPGFEEHFNASRNTDAPYVRTLEKLMELEEKIMTEMSLLLEVKQQIREVISQVDKNEYQMVLKYRYIHNYSWPRIADMLNVDATTVQRWHNKAIGRMVLPKNCINLKIAMVCN</sequence>
<dbReference type="Proteomes" id="UP000054874">
    <property type="component" value="Unassembled WGS sequence"/>
</dbReference>
<organism evidence="1 2">
    <name type="scientific">Acetivibrio ethanolgignens</name>
    <dbReference type="NCBI Taxonomy" id="290052"/>
    <lineage>
        <taxon>Bacteria</taxon>
        <taxon>Bacillati</taxon>
        <taxon>Bacillota</taxon>
        <taxon>Clostridia</taxon>
        <taxon>Eubacteriales</taxon>
        <taxon>Oscillospiraceae</taxon>
        <taxon>Acetivibrio</taxon>
    </lineage>
</organism>
<proteinExistence type="predicted"/>
<dbReference type="RefSeq" id="WP_054740738.1">
    <property type="nucleotide sequence ID" value="NZ_CABMMD010000013.1"/>
</dbReference>
<gene>
    <name evidence="1" type="ORF">ASU35_05580</name>
</gene>
<dbReference type="InterPro" id="IPR013324">
    <property type="entry name" value="RNA_pol_sigma_r3/r4-like"/>
</dbReference>
<dbReference type="AlphaFoldDB" id="A0A0V8QIU7"/>
<accession>A0A0V8QIU7</accession>
<dbReference type="InterPro" id="IPR010861">
    <property type="entry name" value="DUF1492"/>
</dbReference>
<evidence type="ECO:0000313" key="1">
    <source>
        <dbReference type="EMBL" id="KSV60428.1"/>
    </source>
</evidence>
<comment type="caution">
    <text evidence="1">The sequence shown here is derived from an EMBL/GenBank/DDBJ whole genome shotgun (WGS) entry which is preliminary data.</text>
</comment>
<dbReference type="STRING" id="290052.ASU35_05580"/>
<name>A0A0V8QIU7_9FIRM</name>
<protein>
    <submittedName>
        <fullName evidence="1">RNA polymerase subunit sigma-70</fullName>
    </submittedName>
</protein>
<dbReference type="Gene3D" id="1.20.140.160">
    <property type="match status" value="1"/>
</dbReference>
<reference evidence="1 2" key="1">
    <citation type="submission" date="2015-11" db="EMBL/GenBank/DDBJ databases">
        <title>Butyribacter intestini gen. nov., sp. nov., a butyric acid-producing bacterium of the family Lachnospiraceae isolated from the human faeces.</title>
        <authorList>
            <person name="Zou Y."/>
            <person name="Xue W."/>
            <person name="Luo G."/>
            <person name="Lv M."/>
        </authorList>
    </citation>
    <scope>NUCLEOTIDE SEQUENCE [LARGE SCALE GENOMIC DNA]</scope>
    <source>
        <strain evidence="1 2">ACET-33324</strain>
    </source>
</reference>
<dbReference type="Pfam" id="PF07374">
    <property type="entry name" value="DUF1492"/>
    <property type="match status" value="1"/>
</dbReference>
<keyword evidence="2" id="KW-1185">Reference proteome</keyword>
<dbReference type="SUPFAM" id="SSF88659">
    <property type="entry name" value="Sigma3 and sigma4 domains of RNA polymerase sigma factors"/>
    <property type="match status" value="1"/>
</dbReference>
<dbReference type="OrthoDB" id="3242975at2"/>
<dbReference type="EMBL" id="LNAM01000013">
    <property type="protein sequence ID" value="KSV60428.1"/>
    <property type="molecule type" value="Genomic_DNA"/>
</dbReference>